<evidence type="ECO:0000256" key="2">
    <source>
        <dbReference type="ARBA" id="ARBA00023015"/>
    </source>
</evidence>
<dbReference type="SUPFAM" id="SSF46785">
    <property type="entry name" value="Winged helix' DNA-binding domain"/>
    <property type="match status" value="1"/>
</dbReference>
<comment type="similarity">
    <text evidence="1">Belongs to the LysR transcriptional regulatory family.</text>
</comment>
<dbReference type="PRINTS" id="PR00039">
    <property type="entry name" value="HTHLYSR"/>
</dbReference>
<protein>
    <submittedName>
        <fullName evidence="6">LysR family transcriptional regulator</fullName>
    </submittedName>
</protein>
<keyword evidence="4" id="KW-0804">Transcription</keyword>
<dbReference type="Pfam" id="PF03466">
    <property type="entry name" value="LysR_substrate"/>
    <property type="match status" value="1"/>
</dbReference>
<dbReference type="SUPFAM" id="SSF53850">
    <property type="entry name" value="Periplasmic binding protein-like II"/>
    <property type="match status" value="1"/>
</dbReference>
<feature type="domain" description="HTH lysR-type" evidence="5">
    <location>
        <begin position="1"/>
        <end position="59"/>
    </location>
</feature>
<sequence length="314" mass="35088">MKALNDLYIFVETAKHGSFSNAALALEVTPAAISAAIKRLETQLDVALFIRSTRSLRLTSEGEMLLDKATVGLKSIQEGIDQISQAQGEIGGNIVMSAPSDFGRNLLLGWLDEFSDIYPNITVNLELADSVSNLYNQPIDIAIRYGVPPDSRLVALPLCPRNRRIACAAPSYLEKRPPIREPNDLLEHNSLCFQLTNTMDNHWSFIRNGDSQTVSVKGNFTANDGDAVHRWALLGKGVIYKSILDTANDIKTERLKPILLDWETEPCPVYMVCVDRRVLNPTTSALHQFLKGKCEQHLQEVERYLTQHHYSQIA</sequence>
<evidence type="ECO:0000256" key="1">
    <source>
        <dbReference type="ARBA" id="ARBA00009437"/>
    </source>
</evidence>
<dbReference type="InterPro" id="IPR000847">
    <property type="entry name" value="LysR_HTH_N"/>
</dbReference>
<organism evidence="6 7">
    <name type="scientific">Vibrio tritonius</name>
    <dbReference type="NCBI Taxonomy" id="1435069"/>
    <lineage>
        <taxon>Bacteria</taxon>
        <taxon>Pseudomonadati</taxon>
        <taxon>Pseudomonadota</taxon>
        <taxon>Gammaproteobacteria</taxon>
        <taxon>Vibrionales</taxon>
        <taxon>Vibrionaceae</taxon>
        <taxon>Vibrio</taxon>
    </lineage>
</organism>
<evidence type="ECO:0000313" key="6">
    <source>
        <dbReference type="EMBL" id="MCA2016398.1"/>
    </source>
</evidence>
<dbReference type="Pfam" id="PF00126">
    <property type="entry name" value="HTH_1"/>
    <property type="match status" value="1"/>
</dbReference>
<dbReference type="PANTHER" id="PTHR30537:SF21">
    <property type="entry name" value="HTH-TYPE TRANSCRIPTIONAL REGULATOR SINR-RELATED"/>
    <property type="match status" value="1"/>
</dbReference>
<dbReference type="CDD" id="cd08422">
    <property type="entry name" value="PBP2_CrgA_like"/>
    <property type="match status" value="1"/>
</dbReference>
<proteinExistence type="inferred from homology"/>
<keyword evidence="7" id="KW-1185">Reference proteome</keyword>
<keyword evidence="3" id="KW-0238">DNA-binding</keyword>
<gene>
    <name evidence="6" type="ORF">LDJ79_09770</name>
</gene>
<dbReference type="Proteomes" id="UP001199044">
    <property type="component" value="Unassembled WGS sequence"/>
</dbReference>
<reference evidence="7" key="1">
    <citation type="submission" date="2023-07" db="EMBL/GenBank/DDBJ databases">
        <title>Molecular identification of indigenous halophilic bacteria isolated from red sea cost, biodegradation of synthetic dyes and assessment of degraded metabolite toxicity.</title>
        <authorList>
            <person name="Chaieb K."/>
            <person name="Altayb H.N."/>
        </authorList>
    </citation>
    <scope>NUCLEOTIDE SEQUENCE [LARGE SCALE GENOMIC DNA]</scope>
    <source>
        <strain evidence="7">K20</strain>
    </source>
</reference>
<dbReference type="Gene3D" id="1.10.10.10">
    <property type="entry name" value="Winged helix-like DNA-binding domain superfamily/Winged helix DNA-binding domain"/>
    <property type="match status" value="1"/>
</dbReference>
<evidence type="ECO:0000313" key="7">
    <source>
        <dbReference type="Proteomes" id="UP001199044"/>
    </source>
</evidence>
<dbReference type="InterPro" id="IPR036388">
    <property type="entry name" value="WH-like_DNA-bd_sf"/>
</dbReference>
<dbReference type="InterPro" id="IPR005119">
    <property type="entry name" value="LysR_subst-bd"/>
</dbReference>
<evidence type="ECO:0000259" key="5">
    <source>
        <dbReference type="PROSITE" id="PS50931"/>
    </source>
</evidence>
<evidence type="ECO:0000256" key="3">
    <source>
        <dbReference type="ARBA" id="ARBA00023125"/>
    </source>
</evidence>
<keyword evidence="2" id="KW-0805">Transcription regulation</keyword>
<accession>A0ABS7YL48</accession>
<dbReference type="RefSeq" id="WP_225250439.1">
    <property type="nucleotide sequence ID" value="NZ_CP152307.1"/>
</dbReference>
<comment type="caution">
    <text evidence="6">The sequence shown here is derived from an EMBL/GenBank/DDBJ whole genome shotgun (WGS) entry which is preliminary data.</text>
</comment>
<dbReference type="InterPro" id="IPR036390">
    <property type="entry name" value="WH_DNA-bd_sf"/>
</dbReference>
<dbReference type="Gene3D" id="3.40.190.290">
    <property type="match status" value="1"/>
</dbReference>
<dbReference type="PROSITE" id="PS50931">
    <property type="entry name" value="HTH_LYSR"/>
    <property type="match status" value="1"/>
</dbReference>
<dbReference type="InterPro" id="IPR058163">
    <property type="entry name" value="LysR-type_TF_proteobact-type"/>
</dbReference>
<evidence type="ECO:0000256" key="4">
    <source>
        <dbReference type="ARBA" id="ARBA00023163"/>
    </source>
</evidence>
<name>A0ABS7YL48_9VIBR</name>
<dbReference type="EMBL" id="JAIWIU010000058">
    <property type="protein sequence ID" value="MCA2016398.1"/>
    <property type="molecule type" value="Genomic_DNA"/>
</dbReference>
<dbReference type="PANTHER" id="PTHR30537">
    <property type="entry name" value="HTH-TYPE TRANSCRIPTIONAL REGULATOR"/>
    <property type="match status" value="1"/>
</dbReference>